<dbReference type="SUPFAM" id="SSF54768">
    <property type="entry name" value="dsRNA-binding domain-like"/>
    <property type="match status" value="1"/>
</dbReference>
<dbReference type="EMBL" id="JAACXV010014455">
    <property type="protein sequence ID" value="KAF7267177.1"/>
    <property type="molecule type" value="Genomic_DNA"/>
</dbReference>
<accession>A0A834I545</accession>
<comment type="caution">
    <text evidence="2">The sequence shown here is derived from an EMBL/GenBank/DDBJ whole genome shotgun (WGS) entry which is preliminary data.</text>
</comment>
<dbReference type="GO" id="GO:0010468">
    <property type="term" value="P:regulation of gene expression"/>
    <property type="evidence" value="ECO:0007669"/>
    <property type="project" value="UniProtKB-ARBA"/>
</dbReference>
<organism evidence="2 3">
    <name type="scientific">Rhynchophorus ferrugineus</name>
    <name type="common">Red palm weevil</name>
    <name type="synonym">Curculio ferrugineus</name>
    <dbReference type="NCBI Taxonomy" id="354439"/>
    <lineage>
        <taxon>Eukaryota</taxon>
        <taxon>Metazoa</taxon>
        <taxon>Ecdysozoa</taxon>
        <taxon>Arthropoda</taxon>
        <taxon>Hexapoda</taxon>
        <taxon>Insecta</taxon>
        <taxon>Pterygota</taxon>
        <taxon>Neoptera</taxon>
        <taxon>Endopterygota</taxon>
        <taxon>Coleoptera</taxon>
        <taxon>Polyphaga</taxon>
        <taxon>Cucujiformia</taxon>
        <taxon>Curculionidae</taxon>
        <taxon>Dryophthorinae</taxon>
        <taxon>Rhynchophorus</taxon>
    </lineage>
</organism>
<sequence length="113" mass="12957">PEETPVALLNNLALKEQIEGKTASPDISEKKSYLHKLNDTVHFNDTLHVRRNDSDTMGPFKVHFNVNDVKFYGEAQTIKNARNEAALQALNYINKTRRSSHLKQWVIAKNKIK</sequence>
<feature type="domain" description="DRBM" evidence="1">
    <location>
        <begin position="50"/>
        <end position="92"/>
    </location>
</feature>
<evidence type="ECO:0000313" key="3">
    <source>
        <dbReference type="Proteomes" id="UP000625711"/>
    </source>
</evidence>
<feature type="non-terminal residue" evidence="2">
    <location>
        <position position="1"/>
    </location>
</feature>
<dbReference type="CDD" id="cd00048">
    <property type="entry name" value="DSRM_SF"/>
    <property type="match status" value="1"/>
</dbReference>
<dbReference type="Pfam" id="PF00035">
    <property type="entry name" value="dsrm"/>
    <property type="match status" value="1"/>
</dbReference>
<evidence type="ECO:0000313" key="2">
    <source>
        <dbReference type="EMBL" id="KAF7267177.1"/>
    </source>
</evidence>
<evidence type="ECO:0000259" key="1">
    <source>
        <dbReference type="Pfam" id="PF00035"/>
    </source>
</evidence>
<dbReference type="InterPro" id="IPR014720">
    <property type="entry name" value="dsRBD_dom"/>
</dbReference>
<dbReference type="AlphaFoldDB" id="A0A834I545"/>
<proteinExistence type="predicted"/>
<protein>
    <recommendedName>
        <fullName evidence="1">DRBM domain-containing protein</fullName>
    </recommendedName>
</protein>
<dbReference type="OrthoDB" id="10037267at2759"/>
<keyword evidence="3" id="KW-1185">Reference proteome</keyword>
<name>A0A834I545_RHYFE</name>
<gene>
    <name evidence="2" type="ORF">GWI33_019569</name>
</gene>
<dbReference type="Proteomes" id="UP000625711">
    <property type="component" value="Unassembled WGS sequence"/>
</dbReference>
<dbReference type="Gene3D" id="3.30.160.20">
    <property type="match status" value="1"/>
</dbReference>
<reference evidence="2" key="1">
    <citation type="submission" date="2020-08" db="EMBL/GenBank/DDBJ databases">
        <title>Genome sequencing and assembly of the red palm weevil Rhynchophorus ferrugineus.</title>
        <authorList>
            <person name="Dias G.B."/>
            <person name="Bergman C.M."/>
            <person name="Manee M."/>
        </authorList>
    </citation>
    <scope>NUCLEOTIDE SEQUENCE</scope>
    <source>
        <strain evidence="2">AA-2017</strain>
        <tissue evidence="2">Whole larva</tissue>
    </source>
</reference>